<proteinExistence type="predicted"/>
<dbReference type="GO" id="GO:0004803">
    <property type="term" value="F:transposase activity"/>
    <property type="evidence" value="ECO:0007669"/>
    <property type="project" value="InterPro"/>
</dbReference>
<dbReference type="SMART" id="SM01321">
    <property type="entry name" value="Y1_Tnp"/>
    <property type="match status" value="1"/>
</dbReference>
<dbReference type="GO" id="GO:0006313">
    <property type="term" value="P:DNA transposition"/>
    <property type="evidence" value="ECO:0007669"/>
    <property type="project" value="InterPro"/>
</dbReference>
<dbReference type="SUPFAM" id="SSF143422">
    <property type="entry name" value="Transposase IS200-like"/>
    <property type="match status" value="1"/>
</dbReference>
<keyword evidence="3" id="KW-1185">Reference proteome</keyword>
<name>A0A5K7YCF9_9BACT</name>
<feature type="domain" description="Transposase IS200-like" evidence="1">
    <location>
        <begin position="9"/>
        <end position="125"/>
    </location>
</feature>
<dbReference type="RefSeq" id="WP_155314685.1">
    <property type="nucleotide sequence ID" value="NZ_AP021874.1"/>
</dbReference>
<accession>A0A5K7YCF9</accession>
<dbReference type="EMBL" id="AP021874">
    <property type="protein sequence ID" value="BBO66283.1"/>
    <property type="molecule type" value="Genomic_DNA"/>
</dbReference>
<dbReference type="InterPro" id="IPR002686">
    <property type="entry name" value="Transposase_17"/>
</dbReference>
<protein>
    <submittedName>
        <fullName evidence="2">Transposase</fullName>
    </submittedName>
</protein>
<dbReference type="Pfam" id="PF01797">
    <property type="entry name" value="Y1_Tnp"/>
    <property type="match status" value="1"/>
</dbReference>
<dbReference type="KEGG" id="dalk:DSCA_02130"/>
<dbReference type="PANTHER" id="PTHR34322:SF2">
    <property type="entry name" value="TRANSPOSASE IS200-LIKE DOMAIN-CONTAINING PROTEIN"/>
    <property type="match status" value="1"/>
</dbReference>
<organism evidence="2 3">
    <name type="scientific">Desulfosarcina alkanivorans</name>
    <dbReference type="NCBI Taxonomy" id="571177"/>
    <lineage>
        <taxon>Bacteria</taxon>
        <taxon>Pseudomonadati</taxon>
        <taxon>Thermodesulfobacteriota</taxon>
        <taxon>Desulfobacteria</taxon>
        <taxon>Desulfobacterales</taxon>
        <taxon>Desulfosarcinaceae</taxon>
        <taxon>Desulfosarcina</taxon>
    </lineage>
</organism>
<gene>
    <name evidence="2" type="ORF">DSCA_02130</name>
</gene>
<dbReference type="OrthoDB" id="5417118at2"/>
<dbReference type="InterPro" id="IPR036515">
    <property type="entry name" value="Transposase_17_sf"/>
</dbReference>
<reference evidence="2 3" key="1">
    <citation type="submission" date="2019-11" db="EMBL/GenBank/DDBJ databases">
        <title>Comparative genomics of hydrocarbon-degrading Desulfosarcina strains.</title>
        <authorList>
            <person name="Watanabe M."/>
            <person name="Kojima H."/>
            <person name="Fukui M."/>
        </authorList>
    </citation>
    <scope>NUCLEOTIDE SEQUENCE [LARGE SCALE GENOMIC DNA]</scope>
    <source>
        <strain evidence="2 3">PL12</strain>
    </source>
</reference>
<evidence type="ECO:0000313" key="3">
    <source>
        <dbReference type="Proteomes" id="UP000427906"/>
    </source>
</evidence>
<evidence type="ECO:0000259" key="1">
    <source>
        <dbReference type="SMART" id="SM01321"/>
    </source>
</evidence>
<evidence type="ECO:0000313" key="2">
    <source>
        <dbReference type="EMBL" id="BBO66283.1"/>
    </source>
</evidence>
<dbReference type="Gene3D" id="3.30.70.1290">
    <property type="entry name" value="Transposase IS200-like"/>
    <property type="match status" value="1"/>
</dbReference>
<dbReference type="Proteomes" id="UP000427906">
    <property type="component" value="Chromosome"/>
</dbReference>
<dbReference type="PANTHER" id="PTHR34322">
    <property type="entry name" value="TRANSPOSASE, Y1_TNP DOMAIN-CONTAINING"/>
    <property type="match status" value="1"/>
</dbReference>
<dbReference type="GO" id="GO:0003677">
    <property type="term" value="F:DNA binding"/>
    <property type="evidence" value="ECO:0007669"/>
    <property type="project" value="InterPro"/>
</dbReference>
<sequence>MARAKRHYVPDQIWHITQRCHKREFLLKFKQDRHRWIQWLFEAKRRFGLVVLNYAVTSNHIHLIVKDDSDHRTIPQAVGLIAGRTAQEYNRRKHRKGAFWEDRYHSTAVETGEHLLRCLVYIDLNMVRAGVVDHPSKWPYGGYNEIQKPRRKNIIIAYQRLRELAGFKDYGTFASAHLKWVQSALKDIDAKRASRWTESIAVGSRPFIERIKNAMGAMAKGRSIQPTEGAFELREEQSAYNSIFDPKNRDIDPN</sequence>
<dbReference type="AlphaFoldDB" id="A0A5K7YCF9"/>